<name>A0A6J5MY46_9CAUD</name>
<dbReference type="EMBL" id="LR796526">
    <property type="protein sequence ID" value="CAB4149900.1"/>
    <property type="molecule type" value="Genomic_DNA"/>
</dbReference>
<reference evidence="2" key="1">
    <citation type="submission" date="2020-04" db="EMBL/GenBank/DDBJ databases">
        <authorList>
            <person name="Chiriac C."/>
            <person name="Salcher M."/>
            <person name="Ghai R."/>
            <person name="Kavagutti S V."/>
        </authorList>
    </citation>
    <scope>NUCLEOTIDE SEQUENCE</scope>
</reference>
<sequence length="71" mass="7207">MAKAIITIEDIDADNASLSIEWGAAGYDESSGAHRLAGTLSGSIERTGPVSDIFADDVNPGTDGSEGGTHD</sequence>
<proteinExistence type="predicted"/>
<gene>
    <name evidence="2" type="ORF">UFOVP555_47</name>
</gene>
<protein>
    <submittedName>
        <fullName evidence="2">Uncharacterized protein</fullName>
    </submittedName>
</protein>
<feature type="region of interest" description="Disordered" evidence="1">
    <location>
        <begin position="48"/>
        <end position="71"/>
    </location>
</feature>
<accession>A0A6J5MY46</accession>
<organism evidence="2">
    <name type="scientific">uncultured Caudovirales phage</name>
    <dbReference type="NCBI Taxonomy" id="2100421"/>
    <lineage>
        <taxon>Viruses</taxon>
        <taxon>Duplodnaviria</taxon>
        <taxon>Heunggongvirae</taxon>
        <taxon>Uroviricota</taxon>
        <taxon>Caudoviricetes</taxon>
        <taxon>Peduoviridae</taxon>
        <taxon>Maltschvirus</taxon>
        <taxon>Maltschvirus maltsch</taxon>
    </lineage>
</organism>
<evidence type="ECO:0000313" key="2">
    <source>
        <dbReference type="EMBL" id="CAB4149900.1"/>
    </source>
</evidence>
<evidence type="ECO:0000256" key="1">
    <source>
        <dbReference type="SAM" id="MobiDB-lite"/>
    </source>
</evidence>